<evidence type="ECO:0000313" key="7">
    <source>
        <dbReference type="Proteomes" id="UP000245629"/>
    </source>
</evidence>
<dbReference type="SUPFAM" id="SSF54637">
    <property type="entry name" value="Thioesterase/thiol ester dehydrase-isomerase"/>
    <property type="match status" value="1"/>
</dbReference>
<organism evidence="6 7">
    <name type="scientific">Azospirillum thermophilum</name>
    <dbReference type="NCBI Taxonomy" id="2202148"/>
    <lineage>
        <taxon>Bacteria</taxon>
        <taxon>Pseudomonadati</taxon>
        <taxon>Pseudomonadota</taxon>
        <taxon>Alphaproteobacteria</taxon>
        <taxon>Rhodospirillales</taxon>
        <taxon>Azospirillaceae</taxon>
        <taxon>Azospirillum</taxon>
    </lineage>
</organism>
<evidence type="ECO:0000256" key="1">
    <source>
        <dbReference type="ARBA" id="ARBA00022679"/>
    </source>
</evidence>
<keyword evidence="1" id="KW-0808">Transferase</keyword>
<dbReference type="Proteomes" id="UP000245629">
    <property type="component" value="Chromosome 2"/>
</dbReference>
<dbReference type="RefSeq" id="WP_109329694.1">
    <property type="nucleotide sequence ID" value="NZ_CP029353.1"/>
</dbReference>
<dbReference type="InterPro" id="IPR029069">
    <property type="entry name" value="HotDog_dom_sf"/>
</dbReference>
<dbReference type="Gene3D" id="3.10.129.10">
    <property type="entry name" value="Hotdog Thioesterase"/>
    <property type="match status" value="1"/>
</dbReference>
<dbReference type="EMBL" id="CP029353">
    <property type="protein sequence ID" value="AWK87943.1"/>
    <property type="molecule type" value="Genomic_DNA"/>
</dbReference>
<feature type="domain" description="MaoC-like" evidence="5">
    <location>
        <begin position="14"/>
        <end position="115"/>
    </location>
</feature>
<dbReference type="NCBIfam" id="NF006045">
    <property type="entry name" value="PRK08190.1"/>
    <property type="match status" value="1"/>
</dbReference>
<protein>
    <submittedName>
        <fullName evidence="6">Enoyl-CoA hydratase</fullName>
    </submittedName>
</protein>
<accession>A0A2S2CTU3</accession>
<dbReference type="GO" id="GO:0016746">
    <property type="term" value="F:acyltransferase activity"/>
    <property type="evidence" value="ECO:0007669"/>
    <property type="project" value="UniProtKB-KW"/>
</dbReference>
<dbReference type="Pfam" id="PF01515">
    <property type="entry name" value="PTA_PTB"/>
    <property type="match status" value="1"/>
</dbReference>
<dbReference type="PANTHER" id="PTHR43356">
    <property type="entry name" value="PHOSPHATE ACETYLTRANSFERASE"/>
    <property type="match status" value="1"/>
</dbReference>
<proteinExistence type="predicted"/>
<feature type="domain" description="Phosphate acetyl/butaryl transferase" evidence="4">
    <location>
        <begin position="237"/>
        <end position="449"/>
    </location>
</feature>
<dbReference type="AlphaFoldDB" id="A0A2S2CTU3"/>
<evidence type="ECO:0000256" key="3">
    <source>
        <dbReference type="ARBA" id="ARBA00023315"/>
    </source>
</evidence>
<evidence type="ECO:0000256" key="2">
    <source>
        <dbReference type="ARBA" id="ARBA00023239"/>
    </source>
</evidence>
<name>A0A2S2CTU3_9PROT</name>
<evidence type="ECO:0000259" key="5">
    <source>
        <dbReference type="Pfam" id="PF01575"/>
    </source>
</evidence>
<keyword evidence="2" id="KW-0456">Lyase</keyword>
<dbReference type="NCBIfam" id="NF008852">
    <property type="entry name" value="PRK11890.1"/>
    <property type="match status" value="1"/>
</dbReference>
<dbReference type="FunFam" id="3.10.129.10:FF:000042">
    <property type="entry name" value="MaoC domain protein dehydratase"/>
    <property type="match status" value="1"/>
</dbReference>
<evidence type="ECO:0000259" key="4">
    <source>
        <dbReference type="Pfam" id="PF01515"/>
    </source>
</evidence>
<keyword evidence="3" id="KW-0012">Acyltransferase</keyword>
<keyword evidence="7" id="KW-1185">Reference proteome</keyword>
<dbReference type="Pfam" id="PF01575">
    <property type="entry name" value="MaoC_dehydratas"/>
    <property type="match status" value="1"/>
</dbReference>
<dbReference type="GO" id="GO:0016836">
    <property type="term" value="F:hydro-lyase activity"/>
    <property type="evidence" value="ECO:0007669"/>
    <property type="project" value="UniProtKB-ARBA"/>
</dbReference>
<dbReference type="KEGG" id="azz:DEW08_09630"/>
<reference evidence="7" key="1">
    <citation type="submission" date="2018-05" db="EMBL/GenBank/DDBJ databases">
        <title>Azospirillum thermophila sp. nov., a novel isolated from hot spring.</title>
        <authorList>
            <person name="Zhao Z."/>
        </authorList>
    </citation>
    <scope>NUCLEOTIDE SEQUENCE [LARGE SCALE GENOMIC DNA]</scope>
    <source>
        <strain evidence="7">CFH 70021</strain>
    </source>
</reference>
<sequence>MIENVTFDEIEIGQKASLSRRLTMSDIELFATVSGDINPAHLDEEYAADSLFHKVIGHGMWSGSLISAVLGTLLPGPGTIYLGQDLRFKRPVGLGDIITVTVTAREKRPEKNVVVFDCTALNQDGKEVVSGTAEVIAPTEKVRRAAAELPQVQVIRHDGHELMLKKCETLPPVPTAVVHPCDESSLRGAVEAAEASLIDPVLIGPEAKIRAVAEIHGLDVSRYRIVDVPHSHASAETGVRLARAGECEAVMKGSLHTDELMAEVVRKETGLRTGRRLSHVFVMNVPTYPRPLLITDAAINIYPTLEDKVDIVQNAIDLAKVLGVDVPRVAILSAVETVNPKIASTLEAAALCKMADRGQIRGGVLDGPLAFDNAISLEAARTKGIKSEVAGQADILLVPDLEAGNMLAKQLSFLANADAAGIVLGAKVPVILTSRADTVRTRLASCAVAVLTAAARRRGAAAAAE</sequence>
<dbReference type="InterPro" id="IPR002505">
    <property type="entry name" value="PTA_PTB"/>
</dbReference>
<dbReference type="CDD" id="cd03449">
    <property type="entry name" value="R_hydratase"/>
    <property type="match status" value="1"/>
</dbReference>
<dbReference type="SUPFAM" id="SSF53659">
    <property type="entry name" value="Isocitrate/Isopropylmalate dehydrogenase-like"/>
    <property type="match status" value="1"/>
</dbReference>
<dbReference type="InterPro" id="IPR050500">
    <property type="entry name" value="Phos_Acetyltrans/Butyryltrans"/>
</dbReference>
<evidence type="ECO:0000313" key="6">
    <source>
        <dbReference type="EMBL" id="AWK87943.1"/>
    </source>
</evidence>
<dbReference type="PANTHER" id="PTHR43356:SF2">
    <property type="entry name" value="PHOSPHATE ACETYLTRANSFERASE"/>
    <property type="match status" value="1"/>
</dbReference>
<dbReference type="Gene3D" id="3.40.718.10">
    <property type="entry name" value="Isopropylmalate Dehydrogenase"/>
    <property type="match status" value="1"/>
</dbReference>
<dbReference type="OrthoDB" id="9800237at2"/>
<gene>
    <name evidence="6" type="ORF">DEW08_09630</name>
</gene>
<dbReference type="InterPro" id="IPR002539">
    <property type="entry name" value="MaoC-like_dom"/>
</dbReference>